<evidence type="ECO:0000313" key="7">
    <source>
        <dbReference type="Proteomes" id="UP000063699"/>
    </source>
</evidence>
<dbReference type="Proteomes" id="UP000063699">
    <property type="component" value="Chromosome"/>
</dbReference>
<name>A0A0N9HS20_9PSEU</name>
<dbReference type="KEGG" id="kphy:AOZ06_26660"/>
<dbReference type="RefSeq" id="WP_054291909.1">
    <property type="nucleotide sequence ID" value="NZ_CP012752.1"/>
</dbReference>
<keyword evidence="2" id="KW-0479">Metal-binding</keyword>
<dbReference type="InterPro" id="IPR024607">
    <property type="entry name" value="Sulfatase_CS"/>
</dbReference>
<evidence type="ECO:0000259" key="5">
    <source>
        <dbReference type="Pfam" id="PF00884"/>
    </source>
</evidence>
<evidence type="ECO:0000256" key="3">
    <source>
        <dbReference type="ARBA" id="ARBA00022801"/>
    </source>
</evidence>
<evidence type="ECO:0000313" key="6">
    <source>
        <dbReference type="EMBL" id="ALG10005.1"/>
    </source>
</evidence>
<dbReference type="InterPro" id="IPR000917">
    <property type="entry name" value="Sulfatase_N"/>
</dbReference>
<dbReference type="PROSITE" id="PS51318">
    <property type="entry name" value="TAT"/>
    <property type="match status" value="1"/>
</dbReference>
<feature type="domain" description="Sulfatase N-terminal" evidence="5">
    <location>
        <begin position="54"/>
        <end position="375"/>
    </location>
</feature>
<dbReference type="InterPro" id="IPR050738">
    <property type="entry name" value="Sulfatase"/>
</dbReference>
<keyword evidence="7" id="KW-1185">Reference proteome</keyword>
<keyword evidence="4" id="KW-0106">Calcium</keyword>
<dbReference type="PANTHER" id="PTHR42693">
    <property type="entry name" value="ARYLSULFATASE FAMILY MEMBER"/>
    <property type="match status" value="1"/>
</dbReference>
<proteinExistence type="inferred from homology"/>
<dbReference type="Gene3D" id="3.40.720.10">
    <property type="entry name" value="Alkaline Phosphatase, subunit A"/>
    <property type="match status" value="1"/>
</dbReference>
<dbReference type="PANTHER" id="PTHR42693:SF33">
    <property type="entry name" value="ARYLSULFATASE"/>
    <property type="match status" value="1"/>
</dbReference>
<evidence type="ECO:0000256" key="2">
    <source>
        <dbReference type="ARBA" id="ARBA00022723"/>
    </source>
</evidence>
<organism evidence="6 7">
    <name type="scientific">Kibdelosporangium phytohabitans</name>
    <dbReference type="NCBI Taxonomy" id="860235"/>
    <lineage>
        <taxon>Bacteria</taxon>
        <taxon>Bacillati</taxon>
        <taxon>Actinomycetota</taxon>
        <taxon>Actinomycetes</taxon>
        <taxon>Pseudonocardiales</taxon>
        <taxon>Pseudonocardiaceae</taxon>
        <taxon>Kibdelosporangium</taxon>
    </lineage>
</organism>
<dbReference type="Pfam" id="PF00884">
    <property type="entry name" value="Sulfatase"/>
    <property type="match status" value="1"/>
</dbReference>
<reference evidence="6 7" key="1">
    <citation type="submission" date="2015-07" db="EMBL/GenBank/DDBJ databases">
        <title>Genome sequencing of Kibdelosporangium phytohabitans.</title>
        <authorList>
            <person name="Qin S."/>
            <person name="Xing K."/>
        </authorList>
    </citation>
    <scope>NUCLEOTIDE SEQUENCE [LARGE SCALE GENOMIC DNA]</scope>
    <source>
        <strain evidence="6 7">KLBMP1111</strain>
    </source>
</reference>
<accession>A0A0N9HS20</accession>
<evidence type="ECO:0000256" key="1">
    <source>
        <dbReference type="ARBA" id="ARBA00008779"/>
    </source>
</evidence>
<dbReference type="InterPro" id="IPR017850">
    <property type="entry name" value="Alkaline_phosphatase_core_sf"/>
</dbReference>
<dbReference type="Gene3D" id="3.30.1120.10">
    <property type="match status" value="1"/>
</dbReference>
<dbReference type="GO" id="GO:0046872">
    <property type="term" value="F:metal ion binding"/>
    <property type="evidence" value="ECO:0007669"/>
    <property type="project" value="UniProtKB-KW"/>
</dbReference>
<dbReference type="STRING" id="860235.AOZ06_26660"/>
<evidence type="ECO:0000256" key="4">
    <source>
        <dbReference type="ARBA" id="ARBA00022837"/>
    </source>
</evidence>
<sequence length="470" mass="51769">MTALGQQGFSRRRLAALAGAAGVGVVAPGWVPANADTEQPFEAQRDAGGTGGRPNLLVILADDLGWADLSSFGAPEIRTPNLDRLAASGVRFTQSYSASAVCSPTRFGLYTGRHPGRLPGGLKEPISAPNEIDGIPIGHPTLGSLLRGVGYRTALIGKWHCGYLPWFSPTRLGWDEFFGNFSGGLDYFSKLNHNGDYDLFENEVEYHDLRYYTRIITERATEFIGRRHPRPWLLNLNFTTPHWPWEGPGDRRVSDELSNRLKAGEGGVLFHNDGGSLAKYREMVEDLDKSIGQVVDALRRAGRLRDTVVFFASDNGGERFSNTWPFSGGKGQVSEGGIRVPTILSWPDRLRPRQVHDGPVSTVDWTATFLDIAGAKPDQKYPLDGTSLAPHLLRGAAFPHRDLFWRMRGQRALRRGDLKYVRLPDGADRLFDVATDVREQANLAAKRPADLAALRAAWEAVNATLVPYQA</sequence>
<protein>
    <submittedName>
        <fullName evidence="6">Twin-arginine translocation pathway signal protein</fullName>
    </submittedName>
</protein>
<comment type="similarity">
    <text evidence="1">Belongs to the sulfatase family.</text>
</comment>
<dbReference type="PROSITE" id="PS00149">
    <property type="entry name" value="SULFATASE_2"/>
    <property type="match status" value="1"/>
</dbReference>
<dbReference type="EMBL" id="CP012752">
    <property type="protein sequence ID" value="ALG10005.1"/>
    <property type="molecule type" value="Genomic_DNA"/>
</dbReference>
<dbReference type="AlphaFoldDB" id="A0A0N9HS20"/>
<keyword evidence="3" id="KW-0378">Hydrolase</keyword>
<dbReference type="OrthoDB" id="9777306at2"/>
<dbReference type="GO" id="GO:0004065">
    <property type="term" value="F:arylsulfatase activity"/>
    <property type="evidence" value="ECO:0007669"/>
    <property type="project" value="TreeGrafter"/>
</dbReference>
<dbReference type="SUPFAM" id="SSF53649">
    <property type="entry name" value="Alkaline phosphatase-like"/>
    <property type="match status" value="1"/>
</dbReference>
<gene>
    <name evidence="6" type="ORF">AOZ06_26660</name>
</gene>
<dbReference type="InterPro" id="IPR006311">
    <property type="entry name" value="TAT_signal"/>
</dbReference>